<name>A0A2P2MYG7_RHIMU</name>
<dbReference type="EMBL" id="GGEC01054788">
    <property type="protein sequence ID" value="MBX35272.1"/>
    <property type="molecule type" value="Transcribed_RNA"/>
</dbReference>
<keyword evidence="1" id="KW-0812">Transmembrane</keyword>
<feature type="transmembrane region" description="Helical" evidence="1">
    <location>
        <begin position="66"/>
        <end position="87"/>
    </location>
</feature>
<accession>A0A2P2MYG7</accession>
<proteinExistence type="predicted"/>
<organism evidence="2">
    <name type="scientific">Rhizophora mucronata</name>
    <name type="common">Asiatic mangrove</name>
    <dbReference type="NCBI Taxonomy" id="61149"/>
    <lineage>
        <taxon>Eukaryota</taxon>
        <taxon>Viridiplantae</taxon>
        <taxon>Streptophyta</taxon>
        <taxon>Embryophyta</taxon>
        <taxon>Tracheophyta</taxon>
        <taxon>Spermatophyta</taxon>
        <taxon>Magnoliopsida</taxon>
        <taxon>eudicotyledons</taxon>
        <taxon>Gunneridae</taxon>
        <taxon>Pentapetalae</taxon>
        <taxon>rosids</taxon>
        <taxon>fabids</taxon>
        <taxon>Malpighiales</taxon>
        <taxon>Rhizophoraceae</taxon>
        <taxon>Rhizophora</taxon>
    </lineage>
</organism>
<keyword evidence="1" id="KW-0472">Membrane</keyword>
<sequence>MNQCLISIRFFLFFSAMIILCDYELHMICLSEQFCISLIDILICAMYWNCKFLFHPDYFLSECANFLHCLLTCLCLHLVNLVAWSGWRRLE</sequence>
<evidence type="ECO:0000256" key="1">
    <source>
        <dbReference type="SAM" id="Phobius"/>
    </source>
</evidence>
<protein>
    <submittedName>
        <fullName evidence="2">Uncharacterized protein</fullName>
    </submittedName>
</protein>
<feature type="transmembrane region" description="Helical" evidence="1">
    <location>
        <begin position="6"/>
        <end position="23"/>
    </location>
</feature>
<dbReference type="AlphaFoldDB" id="A0A2P2MYG7"/>
<evidence type="ECO:0000313" key="2">
    <source>
        <dbReference type="EMBL" id="MBX35272.1"/>
    </source>
</evidence>
<reference evidence="2" key="1">
    <citation type="submission" date="2018-02" db="EMBL/GenBank/DDBJ databases">
        <title>Rhizophora mucronata_Transcriptome.</title>
        <authorList>
            <person name="Meera S.P."/>
            <person name="Sreeshan A."/>
            <person name="Augustine A."/>
        </authorList>
    </citation>
    <scope>NUCLEOTIDE SEQUENCE</scope>
    <source>
        <tissue evidence="2">Leaf</tissue>
    </source>
</reference>
<keyword evidence="1" id="KW-1133">Transmembrane helix</keyword>